<dbReference type="EMBL" id="CANTFL010001456">
    <property type="protein sequence ID" value="CAI5741940.1"/>
    <property type="molecule type" value="Genomic_DNA"/>
</dbReference>
<keyword evidence="2" id="KW-1185">Reference proteome</keyword>
<dbReference type="Proteomes" id="UP001162031">
    <property type="component" value="Unassembled WGS sequence"/>
</dbReference>
<reference evidence="1" key="1">
    <citation type="submission" date="2022-12" db="EMBL/GenBank/DDBJ databases">
        <authorList>
            <person name="Webb A."/>
        </authorList>
    </citation>
    <scope>NUCLEOTIDE SEQUENCE</scope>
    <source>
        <strain evidence="1">Hp1</strain>
    </source>
</reference>
<dbReference type="AlphaFoldDB" id="A0AAV0V211"/>
<evidence type="ECO:0000313" key="1">
    <source>
        <dbReference type="EMBL" id="CAI5741940.1"/>
    </source>
</evidence>
<name>A0AAV0V211_HYABA</name>
<evidence type="ECO:0008006" key="3">
    <source>
        <dbReference type="Google" id="ProtNLM"/>
    </source>
</evidence>
<evidence type="ECO:0000313" key="2">
    <source>
        <dbReference type="Proteomes" id="UP001162031"/>
    </source>
</evidence>
<sequence>MDSQTFEMWLAHADLYSSKHTDFDDSKTLKVLLENPISIGKVVKLLVDVAEDGEKALSTKAARLHIALAESQGLAQDVMQLAWLETRHDPTTIFKILSKGDKDFLTKRPKSAIEWLKYNELVNEWSRQQGGIKRSLSKEEIADLLFRGRSFDESMVFIQKFLSAEDPKLMALAHQLREILSNSVSNAHKAKKLKAKKR</sequence>
<comment type="caution">
    <text evidence="1">The sequence shown here is derived from an EMBL/GenBank/DDBJ whole genome shotgun (WGS) entry which is preliminary data.</text>
</comment>
<proteinExistence type="predicted"/>
<gene>
    <name evidence="1" type="ORF">HBR001_LOCUS8732</name>
</gene>
<protein>
    <recommendedName>
        <fullName evidence="3">Vps16 C-terminal domain-containing protein</fullName>
    </recommendedName>
</protein>
<organism evidence="1 2">
    <name type="scientific">Hyaloperonospora brassicae</name>
    <name type="common">Brassica downy mildew</name>
    <name type="synonym">Peronospora brassicae</name>
    <dbReference type="NCBI Taxonomy" id="162125"/>
    <lineage>
        <taxon>Eukaryota</taxon>
        <taxon>Sar</taxon>
        <taxon>Stramenopiles</taxon>
        <taxon>Oomycota</taxon>
        <taxon>Peronosporomycetes</taxon>
        <taxon>Peronosporales</taxon>
        <taxon>Peronosporaceae</taxon>
        <taxon>Hyaloperonospora</taxon>
    </lineage>
</organism>
<accession>A0AAV0V211</accession>